<dbReference type="InterPro" id="IPR017880">
    <property type="entry name" value="KilA_N"/>
</dbReference>
<gene>
    <name evidence="2" type="ORF">K8W20_06655</name>
</gene>
<dbReference type="RefSeq" id="WP_058410616.1">
    <property type="nucleotide sequence ID" value="NZ_DYTS01000117.1"/>
</dbReference>
<protein>
    <submittedName>
        <fullName evidence="2">KilA-N domain-containing protein</fullName>
    </submittedName>
</protein>
<dbReference type="EMBL" id="DYTS01000117">
    <property type="protein sequence ID" value="HJH18375.1"/>
    <property type="molecule type" value="Genomic_DNA"/>
</dbReference>
<reference evidence="2" key="2">
    <citation type="submission" date="2021-09" db="EMBL/GenBank/DDBJ databases">
        <authorList>
            <person name="Gilroy R."/>
        </authorList>
    </citation>
    <scope>NUCLEOTIDE SEQUENCE</scope>
    <source>
        <strain evidence="2">ChiSjej2B20-17149</strain>
    </source>
</reference>
<evidence type="ECO:0000313" key="2">
    <source>
        <dbReference type="EMBL" id="HJH18375.1"/>
    </source>
</evidence>
<proteinExistence type="predicted"/>
<dbReference type="Proteomes" id="UP000752172">
    <property type="component" value="Unassembled WGS sequence"/>
</dbReference>
<dbReference type="Pfam" id="PF04383">
    <property type="entry name" value="KilA-N"/>
    <property type="match status" value="1"/>
</dbReference>
<evidence type="ECO:0000259" key="1">
    <source>
        <dbReference type="PROSITE" id="PS51301"/>
    </source>
</evidence>
<sequence length="267" mass="30058">MRTQQINVNTASIHSAPRFVISENVARINEVNIGAVIIRRDEEGRYSLNDLHRSAMESGKATESQRPGNFLKSESVSAFIGALETATKIAVCVKRPGRAGGTFADELIAIRYAAWIEPAFEVDVYRTFQSVKRSAANNIREGVDRAMSRERARLEAPALTDAIKHGRLAAGKEIKHYHFSNEFDLINRIALGMPSKVYRAAHCISPTDSIRDHLTPCEIRCIEHLQRVNASLIDVGMDFESRKQKLSQIYIQRHSRALLSEIKRLEF</sequence>
<comment type="caution">
    <text evidence="2">The sequence shown here is derived from an EMBL/GenBank/DDBJ whole genome shotgun (WGS) entry which is preliminary data.</text>
</comment>
<dbReference type="AlphaFoldDB" id="A0A921T7R2"/>
<feature type="domain" description="KilA-N" evidence="1">
    <location>
        <begin position="24"/>
        <end position="131"/>
    </location>
</feature>
<dbReference type="InterPro" id="IPR018004">
    <property type="entry name" value="KilA/APSES_HTH"/>
</dbReference>
<evidence type="ECO:0000313" key="3">
    <source>
        <dbReference type="Proteomes" id="UP000752172"/>
    </source>
</evidence>
<dbReference type="PROSITE" id="PS51301">
    <property type="entry name" value="KILA_N"/>
    <property type="match status" value="1"/>
</dbReference>
<reference evidence="2" key="1">
    <citation type="journal article" date="2021" name="PeerJ">
        <title>Extensive microbial diversity within the chicken gut microbiome revealed by metagenomics and culture.</title>
        <authorList>
            <person name="Gilroy R."/>
            <person name="Ravi A."/>
            <person name="Getino M."/>
            <person name="Pursley I."/>
            <person name="Horton D.L."/>
            <person name="Alikhan N.F."/>
            <person name="Baker D."/>
            <person name="Gharbi K."/>
            <person name="Hall N."/>
            <person name="Watson M."/>
            <person name="Adriaenssens E.M."/>
            <person name="Foster-Nyarko E."/>
            <person name="Jarju S."/>
            <person name="Secka A."/>
            <person name="Antonio M."/>
            <person name="Oren A."/>
            <person name="Chaudhuri R.R."/>
            <person name="La Ragione R."/>
            <person name="Hildebrand F."/>
            <person name="Pallen M.J."/>
        </authorList>
    </citation>
    <scope>NUCLEOTIDE SEQUENCE</scope>
    <source>
        <strain evidence="2">ChiSjej2B20-17149</strain>
    </source>
</reference>
<accession>A0A921T7R2</accession>
<organism evidence="2 3">
    <name type="scientific">Pseudomonas lactis</name>
    <dbReference type="NCBI Taxonomy" id="1615674"/>
    <lineage>
        <taxon>Bacteria</taxon>
        <taxon>Pseudomonadati</taxon>
        <taxon>Pseudomonadota</taxon>
        <taxon>Gammaproteobacteria</taxon>
        <taxon>Pseudomonadales</taxon>
        <taxon>Pseudomonadaceae</taxon>
        <taxon>Pseudomonas</taxon>
    </lineage>
</organism>
<dbReference type="SMART" id="SM01252">
    <property type="entry name" value="KilA-N"/>
    <property type="match status" value="1"/>
</dbReference>
<name>A0A921T7R2_9PSED</name>